<evidence type="ECO:0000313" key="6">
    <source>
        <dbReference type="EMBL" id="CAI34523.1"/>
    </source>
</evidence>
<dbReference type="InterPro" id="IPR034683">
    <property type="entry name" value="IspD/TarI"/>
</dbReference>
<dbReference type="GO" id="GO:0047349">
    <property type="term" value="F:D-ribitol-5-phosphate cytidylyltransferase activity"/>
    <property type="evidence" value="ECO:0007669"/>
    <property type="project" value="UniProtKB-UniRule"/>
</dbReference>
<feature type="binding site" evidence="4">
    <location>
        <begin position="80"/>
        <end position="86"/>
    </location>
    <ligand>
        <name>CTP</name>
        <dbReference type="ChEBI" id="CHEBI:37563"/>
    </ligand>
</feature>
<sequence>MNLAVIFAGGSGTRMNAKDRPKQFLLVHGKPIIVHTIELFENHPEIDGIIVVCIEDWIPYMEEMKYCYRLDKIAKIVPGGATGQLSIYNGLVAAEQLYGIEDNVVLIHDGVRPLITADTISDNIQSVKEKGNAITCTVAKETVILVDDENKVDEVPSREHSRFAKAPQSFWLKDILGAHRASVDNGRNNFIDSCTMMRYYGHDLHVVVGPYENIKITTPDDFYTFRALYDLRENKQLK</sequence>
<evidence type="ECO:0000256" key="1">
    <source>
        <dbReference type="ARBA" id="ARBA00022679"/>
    </source>
</evidence>
<dbReference type="Gene3D" id="3.90.550.10">
    <property type="entry name" value="Spore Coat Polysaccharide Biosynthesis Protein SpsA, Chain A"/>
    <property type="match status" value="1"/>
</dbReference>
<gene>
    <name evidence="6" type="primary">mnp1</name>
    <name evidence="4" type="synonym">tarI</name>
    <name evidence="5" type="ORF">SPC35C_0014</name>
    <name evidence="6" type="ORF">SPC42_0014</name>
</gene>
<comment type="pathway">
    <text evidence="4">Cell wall biogenesis; poly(ribitol phosphate) teichoic acid biosynthesis.</text>
</comment>
<comment type="function">
    <text evidence="4">Catalyzes the transfer of the cytidylyl group of CTP to D-ribitol 5-phosphate.</text>
</comment>
<dbReference type="Pfam" id="PF01128">
    <property type="entry name" value="IspD"/>
    <property type="match status" value="1"/>
</dbReference>
<dbReference type="PANTHER" id="PTHR43015:SF1">
    <property type="entry name" value="D-RIBITOL-5-PHOSPHATE CYTIDYLYLTRANSFERASE"/>
    <property type="match status" value="1"/>
</dbReference>
<dbReference type="RefSeq" id="WP_050125127.1">
    <property type="nucleotide sequence ID" value="NZ_CGXY01000015.1"/>
</dbReference>
<dbReference type="GO" id="GO:0005829">
    <property type="term" value="C:cytosol"/>
    <property type="evidence" value="ECO:0007669"/>
    <property type="project" value="TreeGrafter"/>
</dbReference>
<dbReference type="NCBIfam" id="NF001183">
    <property type="entry name" value="PRK00155.1-3"/>
    <property type="match status" value="1"/>
</dbReference>
<dbReference type="InterPro" id="IPR029044">
    <property type="entry name" value="Nucleotide-diphossugar_trans"/>
</dbReference>
<comment type="similarity">
    <text evidence="4">Belongs to the IspD/TarI cytidylyltransferase family. TarI subfamily.</text>
</comment>
<dbReference type="EMBL" id="CR931715">
    <property type="protein sequence ID" value="CAI34523.1"/>
    <property type="molecule type" value="Genomic_DNA"/>
</dbReference>
<feature type="site" description="Transition state stabilizer" evidence="4">
    <location>
        <position position="14"/>
    </location>
</feature>
<keyword evidence="3 4" id="KW-0777">Teichoic acid biosynthesis</keyword>
<dbReference type="PANTHER" id="PTHR43015">
    <property type="entry name" value="D-RIBITOL-5-PHOSPHATE CYTIDYLYLTRANSFERASE"/>
    <property type="match status" value="1"/>
</dbReference>
<evidence type="ECO:0000256" key="2">
    <source>
        <dbReference type="ARBA" id="ARBA00022695"/>
    </source>
</evidence>
<dbReference type="HAMAP" id="MF_02068">
    <property type="entry name" value="TarI"/>
    <property type="match status" value="1"/>
</dbReference>
<feature type="site" description="Positions ribitol 5-phosphate for the nucleophilic attack" evidence="4">
    <location>
        <position position="215"/>
    </location>
</feature>
<dbReference type="GO" id="GO:0071555">
    <property type="term" value="P:cell wall organization"/>
    <property type="evidence" value="ECO:0007669"/>
    <property type="project" value="UniProtKB-KW"/>
</dbReference>
<comment type="caution">
    <text evidence="4">Lacks conserved residue(s) required for the propagation of feature annotation.</text>
</comment>
<evidence type="ECO:0000256" key="4">
    <source>
        <dbReference type="HAMAP-Rule" id="MF_02068"/>
    </source>
</evidence>
<dbReference type="GO" id="GO:1902012">
    <property type="term" value="P:poly(ribitol phosphate) teichoic acid biosynthetic process"/>
    <property type="evidence" value="ECO:0007669"/>
    <property type="project" value="UniProtKB-UniRule"/>
</dbReference>
<evidence type="ECO:0000313" key="5">
    <source>
        <dbReference type="EMBL" id="CAI34332.1"/>
    </source>
</evidence>
<evidence type="ECO:0000256" key="3">
    <source>
        <dbReference type="ARBA" id="ARBA00022944"/>
    </source>
</evidence>
<dbReference type="InterPro" id="IPR018294">
    <property type="entry name" value="ISPD_synthase_CS"/>
</dbReference>
<dbReference type="AlphaFoldDB" id="Q4JYV1"/>
<feature type="binding site" evidence="4">
    <location>
        <begin position="7"/>
        <end position="10"/>
    </location>
    <ligand>
        <name>CTP</name>
        <dbReference type="ChEBI" id="CHEBI:37563"/>
    </ligand>
</feature>
<keyword evidence="4" id="KW-0961">Cell wall biogenesis/degradation</keyword>
<dbReference type="CDD" id="cd02516">
    <property type="entry name" value="CDP-ME_synthetase"/>
    <property type="match status" value="1"/>
</dbReference>
<dbReference type="FunFam" id="3.90.550.10:FF:000003">
    <property type="entry name" value="2-C-methyl-D-erythritol 4-phosphate cytidylyltransferase"/>
    <property type="match status" value="1"/>
</dbReference>
<keyword evidence="1 4" id="KW-0808">Transferase</keyword>
<dbReference type="SUPFAM" id="SSF53448">
    <property type="entry name" value="Nucleotide-diphospho-sugar transferases"/>
    <property type="match status" value="1"/>
</dbReference>
<dbReference type="GO" id="GO:0008299">
    <property type="term" value="P:isoprenoid biosynthetic process"/>
    <property type="evidence" value="ECO:0007669"/>
    <property type="project" value="InterPro"/>
</dbReference>
<keyword evidence="2 4" id="KW-0548">Nucleotidyltransferase</keyword>
<organism evidence="6">
    <name type="scientific">Streptococcus pneumoniae</name>
    <dbReference type="NCBI Taxonomy" id="1313"/>
    <lineage>
        <taxon>Bacteria</taxon>
        <taxon>Bacillati</taxon>
        <taxon>Bacillota</taxon>
        <taxon>Bacilli</taxon>
        <taxon>Lactobacillales</taxon>
        <taxon>Streptococcaceae</taxon>
        <taxon>Streptococcus</taxon>
    </lineage>
</organism>
<accession>Q4JYV1</accession>
<dbReference type="GO" id="GO:0050518">
    <property type="term" value="F:2-C-methyl-D-erythritol 4-phosphate cytidylyltransferase activity"/>
    <property type="evidence" value="ECO:0007669"/>
    <property type="project" value="UniProtKB-ARBA"/>
</dbReference>
<dbReference type="EC" id="2.7.7.40" evidence="4"/>
<dbReference type="EMBL" id="CR931706">
    <property type="protein sequence ID" value="CAI34332.1"/>
    <property type="molecule type" value="Genomic_DNA"/>
</dbReference>
<feature type="site" description="Positions ribitol 5-phosphate for the nucleophilic attack" evidence="4">
    <location>
        <position position="158"/>
    </location>
</feature>
<feature type="site" description="Transition state stabilizer" evidence="4">
    <location>
        <position position="22"/>
    </location>
</feature>
<protein>
    <recommendedName>
        <fullName evidence="4">Ribitol-5-phosphate cytidylyltransferase</fullName>
        <ecNumber evidence="4">2.7.7.40</ecNumber>
    </recommendedName>
</protein>
<dbReference type="PROSITE" id="PS01295">
    <property type="entry name" value="ISPD"/>
    <property type="match status" value="1"/>
</dbReference>
<comment type="catalytic activity">
    <reaction evidence="4">
        <text>D-ribitol 5-phosphate + CTP + H(+) = CDP-L-ribitol + diphosphate</text>
        <dbReference type="Rhea" id="RHEA:12456"/>
        <dbReference type="ChEBI" id="CHEBI:15378"/>
        <dbReference type="ChEBI" id="CHEBI:33019"/>
        <dbReference type="ChEBI" id="CHEBI:37563"/>
        <dbReference type="ChEBI" id="CHEBI:57608"/>
        <dbReference type="ChEBI" id="CHEBI:57695"/>
        <dbReference type="EC" id="2.7.7.40"/>
    </reaction>
</comment>
<dbReference type="UniPathway" id="UPA00790"/>
<reference evidence="6" key="1">
    <citation type="journal article" date="2006" name="PLoS Genet.">
        <title>Genetic analysis of the capsular biosynthetic locus from all 90 pneumococcal serotypes.</title>
        <authorList>
            <person name="Bentley S.D."/>
            <person name="Aanensen D.M."/>
            <person name="Mavroidi A."/>
            <person name="Saunders D."/>
            <person name="Rabbinowitsch E."/>
            <person name="Collins M."/>
            <person name="Donohoe K."/>
            <person name="Harris D."/>
            <person name="Murphy L."/>
            <person name="Quail M.A."/>
            <person name="Samuel G."/>
            <person name="Skovsted I.C."/>
            <person name="Kaltoft M.S."/>
            <person name="Barrell B."/>
            <person name="Reeves P.R."/>
            <person name="Parkhill J."/>
            <person name="Spratt B.G."/>
        </authorList>
    </citation>
    <scope>NUCLEOTIDE SEQUENCE</scope>
    <source>
        <strain evidence="6">198/71</strain>
        <strain evidence="5">7765/43</strain>
    </source>
</reference>
<proteinExistence type="inferred from homology"/>
<dbReference type="InterPro" id="IPR034709">
    <property type="entry name" value="TarI"/>
</dbReference>
<name>Q4JYV1_STREE</name>